<protein>
    <submittedName>
        <fullName evidence="1">Uncharacterized protein</fullName>
    </submittedName>
</protein>
<sequence>MKSKMATRAFPPGPGTFGIFIRSPSRTCVRIFKIIRFNVFSELFVDWTISQLTRTTVEPAPSLQTSTPHQWKDVRPTTYDLTCNKPTYTANLRWNRVSNLERSGCEPLPLGQQWRSDPGGRWYRRLWRQL</sequence>
<proteinExistence type="predicted"/>
<dbReference type="Proteomes" id="UP000499080">
    <property type="component" value="Unassembled WGS sequence"/>
</dbReference>
<evidence type="ECO:0000313" key="1">
    <source>
        <dbReference type="EMBL" id="GBM98445.1"/>
    </source>
</evidence>
<dbReference type="EMBL" id="BGPR01004323">
    <property type="protein sequence ID" value="GBM98445.1"/>
    <property type="molecule type" value="Genomic_DNA"/>
</dbReference>
<dbReference type="AlphaFoldDB" id="A0A4Y2K9S2"/>
<gene>
    <name evidence="1" type="ORF">AVEN_114077_1</name>
</gene>
<reference evidence="1 2" key="1">
    <citation type="journal article" date="2019" name="Sci. Rep.">
        <title>Orb-weaving spider Araneus ventricosus genome elucidates the spidroin gene catalogue.</title>
        <authorList>
            <person name="Kono N."/>
            <person name="Nakamura H."/>
            <person name="Ohtoshi R."/>
            <person name="Moran D.A.P."/>
            <person name="Shinohara A."/>
            <person name="Yoshida Y."/>
            <person name="Fujiwara M."/>
            <person name="Mori M."/>
            <person name="Tomita M."/>
            <person name="Arakawa K."/>
        </authorList>
    </citation>
    <scope>NUCLEOTIDE SEQUENCE [LARGE SCALE GENOMIC DNA]</scope>
</reference>
<evidence type="ECO:0000313" key="2">
    <source>
        <dbReference type="Proteomes" id="UP000499080"/>
    </source>
</evidence>
<name>A0A4Y2K9S2_ARAVE</name>
<comment type="caution">
    <text evidence="1">The sequence shown here is derived from an EMBL/GenBank/DDBJ whole genome shotgun (WGS) entry which is preliminary data.</text>
</comment>
<accession>A0A4Y2K9S2</accession>
<organism evidence="1 2">
    <name type="scientific">Araneus ventricosus</name>
    <name type="common">Orbweaver spider</name>
    <name type="synonym">Epeira ventricosa</name>
    <dbReference type="NCBI Taxonomy" id="182803"/>
    <lineage>
        <taxon>Eukaryota</taxon>
        <taxon>Metazoa</taxon>
        <taxon>Ecdysozoa</taxon>
        <taxon>Arthropoda</taxon>
        <taxon>Chelicerata</taxon>
        <taxon>Arachnida</taxon>
        <taxon>Araneae</taxon>
        <taxon>Araneomorphae</taxon>
        <taxon>Entelegynae</taxon>
        <taxon>Araneoidea</taxon>
        <taxon>Araneidae</taxon>
        <taxon>Araneus</taxon>
    </lineage>
</organism>
<keyword evidence="2" id="KW-1185">Reference proteome</keyword>